<reference evidence="4 5" key="1">
    <citation type="submission" date="2019-11" db="EMBL/GenBank/DDBJ databases">
        <title>Novel species isolated from a subtropical stream in China.</title>
        <authorList>
            <person name="Lu H."/>
        </authorList>
    </citation>
    <scope>NUCLEOTIDE SEQUENCE [LARGE SCALE GENOMIC DNA]</scope>
    <source>
        <strain evidence="4 5">FT92W</strain>
    </source>
</reference>
<gene>
    <name evidence="4" type="ORF">GJ700_23105</name>
</gene>
<dbReference type="Gene3D" id="3.40.50.2300">
    <property type="match status" value="1"/>
</dbReference>
<feature type="domain" description="Response regulatory" evidence="3">
    <location>
        <begin position="162"/>
        <end position="278"/>
    </location>
</feature>
<evidence type="ECO:0000256" key="2">
    <source>
        <dbReference type="PROSITE-ProRule" id="PRU00169"/>
    </source>
</evidence>
<dbReference type="PROSITE" id="PS50110">
    <property type="entry name" value="RESPONSE_REGULATORY"/>
    <property type="match status" value="1"/>
</dbReference>
<keyword evidence="1" id="KW-0597">Phosphoprotein</keyword>
<dbReference type="InterPro" id="IPR011006">
    <property type="entry name" value="CheY-like_superfamily"/>
</dbReference>
<dbReference type="RefSeq" id="WP_154378317.1">
    <property type="nucleotide sequence ID" value="NZ_WKJJ01000015.1"/>
</dbReference>
<dbReference type="Proteomes" id="UP000446768">
    <property type="component" value="Unassembled WGS sequence"/>
</dbReference>
<proteinExistence type="predicted"/>
<dbReference type="EMBL" id="WKJJ01000015">
    <property type="protein sequence ID" value="MRV74602.1"/>
    <property type="molecule type" value="Genomic_DNA"/>
</dbReference>
<evidence type="ECO:0000256" key="1">
    <source>
        <dbReference type="ARBA" id="ARBA00022553"/>
    </source>
</evidence>
<dbReference type="SUPFAM" id="SSF52172">
    <property type="entry name" value="CheY-like"/>
    <property type="match status" value="1"/>
</dbReference>
<dbReference type="AlphaFoldDB" id="A0A7X2IRS6"/>
<dbReference type="GO" id="GO:0000160">
    <property type="term" value="P:phosphorelay signal transduction system"/>
    <property type="evidence" value="ECO:0007669"/>
    <property type="project" value="InterPro"/>
</dbReference>
<evidence type="ECO:0000259" key="3">
    <source>
        <dbReference type="PROSITE" id="PS50110"/>
    </source>
</evidence>
<organism evidence="4 5">
    <name type="scientific">Pseudoduganella rivuli</name>
    <dbReference type="NCBI Taxonomy" id="2666085"/>
    <lineage>
        <taxon>Bacteria</taxon>
        <taxon>Pseudomonadati</taxon>
        <taxon>Pseudomonadota</taxon>
        <taxon>Betaproteobacteria</taxon>
        <taxon>Burkholderiales</taxon>
        <taxon>Oxalobacteraceae</taxon>
        <taxon>Telluria group</taxon>
        <taxon>Pseudoduganella</taxon>
    </lineage>
</organism>
<dbReference type="Pfam" id="PF00072">
    <property type="entry name" value="Response_reg"/>
    <property type="match status" value="1"/>
</dbReference>
<name>A0A7X2IRS6_9BURK</name>
<dbReference type="SMART" id="SM00448">
    <property type="entry name" value="REC"/>
    <property type="match status" value="1"/>
</dbReference>
<evidence type="ECO:0000313" key="5">
    <source>
        <dbReference type="Proteomes" id="UP000446768"/>
    </source>
</evidence>
<protein>
    <submittedName>
        <fullName evidence="4">Response regulator</fullName>
    </submittedName>
</protein>
<keyword evidence="5" id="KW-1185">Reference proteome</keyword>
<dbReference type="PANTHER" id="PTHR44591">
    <property type="entry name" value="STRESS RESPONSE REGULATOR PROTEIN 1"/>
    <property type="match status" value="1"/>
</dbReference>
<evidence type="ECO:0000313" key="4">
    <source>
        <dbReference type="EMBL" id="MRV74602.1"/>
    </source>
</evidence>
<dbReference type="InterPro" id="IPR001789">
    <property type="entry name" value="Sig_transdc_resp-reg_receiver"/>
</dbReference>
<sequence length="281" mass="29637">MNQHSQDKFPFAIRLAGFPPEAEQALAAALQAAPAHGPAYFCLSEHSLQEPDLVLAYGPDLKAMASLAAMAATPGELDARPALVVGQPAVPLPYPVAPLPLDHKAFHVQLALLVARRADALARLAGAGLPPPPERRRSQRLDFDLTDPAEYEAMRGPSRRGAVLVVDGGGRFYAHLGELMKPYNIAVLAAANEASALAACEEGRVSVVLMNTSLPGIDPYALCSRLRAQAGARPPAVVLLVSPPFAYDGERGRAAGVEGLLDKPVADATLKSVMKKLMHIA</sequence>
<dbReference type="InterPro" id="IPR050595">
    <property type="entry name" value="Bact_response_regulator"/>
</dbReference>
<comment type="caution">
    <text evidence="4">The sequence shown here is derived from an EMBL/GenBank/DDBJ whole genome shotgun (WGS) entry which is preliminary data.</text>
</comment>
<accession>A0A7X2IRS6</accession>
<dbReference type="PANTHER" id="PTHR44591:SF3">
    <property type="entry name" value="RESPONSE REGULATORY DOMAIN-CONTAINING PROTEIN"/>
    <property type="match status" value="1"/>
</dbReference>
<comment type="caution">
    <text evidence="2">Lacks conserved residue(s) required for the propagation of feature annotation.</text>
</comment>